<dbReference type="EMBL" id="GL832990">
    <property type="protein sequence ID" value="EGD80115.1"/>
    <property type="molecule type" value="Genomic_DNA"/>
</dbReference>
<dbReference type="KEGG" id="sre:PTSG_10389"/>
<dbReference type="SMART" id="SM00271">
    <property type="entry name" value="DnaJ"/>
    <property type="match status" value="1"/>
</dbReference>
<sequence>MAEANSNGDAAHGGEDFYALLNVSRDARVEEIRSAYRQMCMLYHPDKHTDPAKQELAREMFPRIQRAYEVLSDEQQRAVYDIYGESGLTAGTELAPYYNTVAELKAEYEMVQRKREQEQLLAMTAPKGMISLNIDATEWFNPRKYDDEDDDEVDDDGSSSSSTWYRDDGDDVDGDEDDDTHDDDEDGGDGGVSATSYRFADDDDDEEEDVDDFDDFDDEEYFDDDLTLSRIFSGIYVSGMKFEQSVQTRPTSSDTITLNGTLSTQFTKGTGQVSGTWTHQLSPSVSTETTLAVGSHRLLRCKVQQSLQHGRGLAFADVMATHMNYRGRSLIGVGASIGLLRSLTDRVQGLLHWKVGLDSSMTTSFMYNHAAASHSLACKLSARTPSLSVQSAFPLTDDLRLKLTATATLDDVSVGYGLERQLTDHTKLGLGLYSSRAEGVSVRVKFVTMRQAYVLPIQLSDELSTSAVVYGTLFPLITYAAVRQLVIVPWLRSLERRELAEKRRRNAVLVERQRQQAKAAVVLMQETVQRKIESEERVQGLIIVQAWYGRLVGDASRGTAAASFFGLSSYSSSSTEEEDQDLVVDVTVPLQCLVKDSKLILQASSKASLVGFYDPCLDEPKQLRVVYRFHNALHEVTVNDDEELRIPKRSHKKQQQQQQQ</sequence>
<dbReference type="FunCoup" id="F2UR60">
    <property type="interactions" value="1835"/>
</dbReference>
<evidence type="ECO:0000256" key="3">
    <source>
        <dbReference type="ARBA" id="ARBA00023186"/>
    </source>
</evidence>
<dbReference type="Proteomes" id="UP000007799">
    <property type="component" value="Unassembled WGS sequence"/>
</dbReference>
<dbReference type="PANTHER" id="PTHR44157">
    <property type="entry name" value="DNAJ HOMOLOG SUBFAMILY C MEMBER 11"/>
    <property type="match status" value="1"/>
</dbReference>
<evidence type="ECO:0000256" key="4">
    <source>
        <dbReference type="SAM" id="MobiDB-lite"/>
    </source>
</evidence>
<evidence type="ECO:0000256" key="2">
    <source>
        <dbReference type="ARBA" id="ARBA00023136"/>
    </source>
</evidence>
<dbReference type="InterPro" id="IPR055225">
    <property type="entry name" value="DNAJC11-like_beta-barrel"/>
</dbReference>
<feature type="region of interest" description="Disordered" evidence="4">
    <location>
        <begin position="143"/>
        <end position="217"/>
    </location>
</feature>
<dbReference type="OMA" id="QLDKHTM"/>
<organism evidence="7">
    <name type="scientific">Salpingoeca rosetta (strain ATCC 50818 / BSB-021)</name>
    <dbReference type="NCBI Taxonomy" id="946362"/>
    <lineage>
        <taxon>Eukaryota</taxon>
        <taxon>Choanoflagellata</taxon>
        <taxon>Craspedida</taxon>
        <taxon>Salpingoecidae</taxon>
        <taxon>Salpingoeca</taxon>
    </lineage>
</organism>
<dbReference type="InterPro" id="IPR024586">
    <property type="entry name" value="DnaJ-like_C11_C"/>
</dbReference>
<dbReference type="Gene3D" id="1.10.287.110">
    <property type="entry name" value="DnaJ domain"/>
    <property type="match status" value="1"/>
</dbReference>
<dbReference type="STRING" id="946362.F2UR60"/>
<dbReference type="PRINTS" id="PR00625">
    <property type="entry name" value="JDOMAIN"/>
</dbReference>
<dbReference type="PANTHER" id="PTHR44157:SF1">
    <property type="entry name" value="DNAJ HOMOLOG SUBFAMILY C MEMBER 11"/>
    <property type="match status" value="1"/>
</dbReference>
<dbReference type="GO" id="GO:0042407">
    <property type="term" value="P:cristae formation"/>
    <property type="evidence" value="ECO:0007669"/>
    <property type="project" value="TreeGrafter"/>
</dbReference>
<feature type="compositionally biased region" description="Acidic residues" evidence="4">
    <location>
        <begin position="147"/>
        <end position="157"/>
    </location>
</feature>
<dbReference type="InterPro" id="IPR036869">
    <property type="entry name" value="J_dom_sf"/>
</dbReference>
<keyword evidence="7" id="KW-1185">Reference proteome</keyword>
<dbReference type="Pfam" id="PF00226">
    <property type="entry name" value="DnaJ"/>
    <property type="match status" value="1"/>
</dbReference>
<feature type="domain" description="J" evidence="5">
    <location>
        <begin position="16"/>
        <end position="84"/>
    </location>
</feature>
<dbReference type="RefSeq" id="XP_004988440.1">
    <property type="nucleotide sequence ID" value="XM_004988383.1"/>
</dbReference>
<feature type="compositionally biased region" description="Acidic residues" evidence="4">
    <location>
        <begin position="168"/>
        <end position="188"/>
    </location>
</feature>
<dbReference type="PROSITE" id="PS00636">
    <property type="entry name" value="DNAJ_1"/>
    <property type="match status" value="1"/>
</dbReference>
<dbReference type="InterPro" id="IPR001623">
    <property type="entry name" value="DnaJ_domain"/>
</dbReference>
<comment type="subcellular location">
    <subcellularLocation>
        <location evidence="1">Membrane</location>
    </subcellularLocation>
</comment>
<accession>F2UR60</accession>
<dbReference type="InParanoid" id="F2UR60"/>
<dbReference type="GeneID" id="16068970"/>
<protein>
    <recommendedName>
        <fullName evidence="5">J domain-containing protein</fullName>
    </recommendedName>
</protein>
<dbReference type="InterPro" id="IPR018253">
    <property type="entry name" value="DnaJ_domain_CS"/>
</dbReference>
<dbReference type="AlphaFoldDB" id="F2UR60"/>
<dbReference type="eggNOG" id="KOG0718">
    <property type="taxonomic scope" value="Eukaryota"/>
</dbReference>
<dbReference type="InterPro" id="IPR052243">
    <property type="entry name" value="Mito_inner_membrane_organizer"/>
</dbReference>
<dbReference type="Pfam" id="PF11875">
    <property type="entry name" value="DnaJ-like_C11_C"/>
    <property type="match status" value="1"/>
</dbReference>
<dbReference type="CDD" id="cd06257">
    <property type="entry name" value="DnaJ"/>
    <property type="match status" value="1"/>
</dbReference>
<dbReference type="GO" id="GO:0016020">
    <property type="term" value="C:membrane"/>
    <property type="evidence" value="ECO:0007669"/>
    <property type="project" value="UniProtKB-SubCell"/>
</dbReference>
<reference evidence="6" key="1">
    <citation type="submission" date="2009-08" db="EMBL/GenBank/DDBJ databases">
        <title>Annotation of Salpingoeca rosetta.</title>
        <authorList>
            <consortium name="The Broad Institute Genome Sequencing Platform"/>
            <person name="Russ C."/>
            <person name="Cuomo C."/>
            <person name="Burger G."/>
            <person name="Gray M.W."/>
            <person name="Holland P.W.H."/>
            <person name="King N."/>
            <person name="Lang F.B.F."/>
            <person name="Roger A.J."/>
            <person name="Ruiz-Trillo I."/>
            <person name="Young S.K."/>
            <person name="Zeng Q."/>
            <person name="Gargeya S."/>
            <person name="Alvarado L."/>
            <person name="Berlin A."/>
            <person name="Chapman S.B."/>
            <person name="Chen Z."/>
            <person name="Freedman E."/>
            <person name="Gellesch M."/>
            <person name="Goldberg J."/>
            <person name="Griggs A."/>
            <person name="Gujja S."/>
            <person name="Heilman E."/>
            <person name="Heiman D."/>
            <person name="Howarth C."/>
            <person name="Mehta T."/>
            <person name="Neiman D."/>
            <person name="Pearson M."/>
            <person name="Roberts A."/>
            <person name="Saif S."/>
            <person name="Shea T."/>
            <person name="Shenoy N."/>
            <person name="Sisk P."/>
            <person name="Stolte C."/>
            <person name="Sykes S."/>
            <person name="White J."/>
            <person name="Yandava C."/>
            <person name="Haas B."/>
            <person name="Nusbaum C."/>
            <person name="Birren B."/>
        </authorList>
    </citation>
    <scope>NUCLEOTIDE SEQUENCE [LARGE SCALE GENOMIC DNA]</scope>
    <source>
        <strain evidence="6">ATCC 50818</strain>
    </source>
</reference>
<evidence type="ECO:0000256" key="1">
    <source>
        <dbReference type="ARBA" id="ARBA00004370"/>
    </source>
</evidence>
<dbReference type="SUPFAM" id="SSF46565">
    <property type="entry name" value="Chaperone J-domain"/>
    <property type="match status" value="1"/>
</dbReference>
<dbReference type="Pfam" id="PF22774">
    <property type="entry name" value="DNAJC11_beta-barrel"/>
    <property type="match status" value="1"/>
</dbReference>
<keyword evidence="2" id="KW-0472">Membrane</keyword>
<evidence type="ECO:0000313" key="7">
    <source>
        <dbReference type="Proteomes" id="UP000007799"/>
    </source>
</evidence>
<evidence type="ECO:0000259" key="5">
    <source>
        <dbReference type="PROSITE" id="PS50076"/>
    </source>
</evidence>
<dbReference type="PROSITE" id="PS50076">
    <property type="entry name" value="DNAJ_2"/>
    <property type="match status" value="1"/>
</dbReference>
<dbReference type="GO" id="GO:0005739">
    <property type="term" value="C:mitochondrion"/>
    <property type="evidence" value="ECO:0007669"/>
    <property type="project" value="GOC"/>
</dbReference>
<proteinExistence type="predicted"/>
<evidence type="ECO:0000313" key="6">
    <source>
        <dbReference type="EMBL" id="EGD80115.1"/>
    </source>
</evidence>
<feature type="compositionally biased region" description="Acidic residues" evidence="4">
    <location>
        <begin position="201"/>
        <end position="217"/>
    </location>
</feature>
<name>F2UR60_SALR5</name>
<keyword evidence="3" id="KW-0143">Chaperone</keyword>
<gene>
    <name evidence="6" type="ORF">PTSG_10389</name>
</gene>
<dbReference type="OrthoDB" id="18010at2759"/>